<organism evidence="1 2">
    <name type="scientific">Marinobacter guineae</name>
    <dbReference type="NCBI Taxonomy" id="432303"/>
    <lineage>
        <taxon>Bacteria</taxon>
        <taxon>Pseudomonadati</taxon>
        <taxon>Pseudomonadota</taxon>
        <taxon>Gammaproteobacteria</taxon>
        <taxon>Pseudomonadales</taxon>
        <taxon>Marinobacteraceae</taxon>
        <taxon>Marinobacter</taxon>
    </lineage>
</organism>
<keyword evidence="2" id="KW-1185">Reference proteome</keyword>
<dbReference type="EMBL" id="NTFI01000005">
    <property type="protein sequence ID" value="PHQ24219.1"/>
    <property type="molecule type" value="Genomic_DNA"/>
</dbReference>
<dbReference type="Proteomes" id="UP000229044">
    <property type="component" value="Unassembled WGS sequence"/>
</dbReference>
<dbReference type="OrthoDB" id="5422561at2"/>
<reference evidence="1 2" key="1">
    <citation type="submission" date="2017-09" db="EMBL/GenBank/DDBJ databases">
        <title>The draft genome sequences of Marinobacter guineae M3B.</title>
        <authorList>
            <person name="Cao J."/>
        </authorList>
    </citation>
    <scope>NUCLEOTIDE SEQUENCE [LARGE SCALE GENOMIC DNA]</scope>
    <source>
        <strain evidence="1 2">M3B</strain>
    </source>
</reference>
<protein>
    <recommendedName>
        <fullName evidence="3">ParD-like family protein</fullName>
    </recommendedName>
</protein>
<gene>
    <name evidence="1" type="ORF">CLH62_14940</name>
</gene>
<proteinExistence type="predicted"/>
<dbReference type="Pfam" id="PF11903">
    <property type="entry name" value="ParD_like"/>
    <property type="match status" value="1"/>
</dbReference>
<evidence type="ECO:0000313" key="1">
    <source>
        <dbReference type="EMBL" id="PHQ24219.1"/>
    </source>
</evidence>
<dbReference type="AlphaFoldDB" id="A0A2G1VCF3"/>
<name>A0A2G1VCF3_9GAMM</name>
<accession>A0A2G1VCF3</accession>
<evidence type="ECO:0000313" key="2">
    <source>
        <dbReference type="Proteomes" id="UP000229044"/>
    </source>
</evidence>
<sequence>MTTAVRLDDTLVRHAAAEGAVHRRSTPKQIEYWAEIGRAVAGEVSAEDLIAIAQGIRRVRVEPVVADPVTSDDLWAEVDQARESGELSRSIARGRTVYQASGDKPGYLEAVYPDGSREVGQFRNGRFEALSDRDNAA</sequence>
<comment type="caution">
    <text evidence="1">The sequence shown here is derived from an EMBL/GenBank/DDBJ whole genome shotgun (WGS) entry which is preliminary data.</text>
</comment>
<dbReference type="InterPro" id="IPR021831">
    <property type="entry name" value="ParD-like"/>
</dbReference>
<dbReference type="RefSeq" id="WP_099618997.1">
    <property type="nucleotide sequence ID" value="NZ_KZ319341.1"/>
</dbReference>
<evidence type="ECO:0008006" key="3">
    <source>
        <dbReference type="Google" id="ProtNLM"/>
    </source>
</evidence>